<organism evidence="15 16">
    <name type="scientific">Pedobacter terrae</name>
    <dbReference type="NCBI Taxonomy" id="405671"/>
    <lineage>
        <taxon>Bacteria</taxon>
        <taxon>Pseudomonadati</taxon>
        <taxon>Bacteroidota</taxon>
        <taxon>Sphingobacteriia</taxon>
        <taxon>Sphingobacteriales</taxon>
        <taxon>Sphingobacteriaceae</taxon>
        <taxon>Pedobacter</taxon>
    </lineage>
</organism>
<keyword evidence="5" id="KW-0547">Nucleotide-binding</keyword>
<dbReference type="InterPro" id="IPR009057">
    <property type="entry name" value="Homeodomain-like_sf"/>
</dbReference>
<dbReference type="InterPro" id="IPR013783">
    <property type="entry name" value="Ig-like_fold"/>
</dbReference>
<evidence type="ECO:0000256" key="9">
    <source>
        <dbReference type="ARBA" id="ARBA00023015"/>
    </source>
</evidence>
<dbReference type="SUPFAM" id="SSF46689">
    <property type="entry name" value="Homeodomain-like"/>
    <property type="match status" value="1"/>
</dbReference>
<evidence type="ECO:0000256" key="3">
    <source>
        <dbReference type="ARBA" id="ARBA00022553"/>
    </source>
</evidence>
<accession>A0A1G8CSA4</accession>
<dbReference type="SUPFAM" id="SSF63829">
    <property type="entry name" value="Calcium-dependent phosphotriesterase"/>
    <property type="match status" value="3"/>
</dbReference>
<dbReference type="Gene3D" id="2.130.10.10">
    <property type="entry name" value="YVTN repeat-like/Quinoprotein amine dehydrogenase"/>
    <property type="match status" value="2"/>
</dbReference>
<dbReference type="InterPro" id="IPR003594">
    <property type="entry name" value="HATPase_dom"/>
</dbReference>
<dbReference type="SUPFAM" id="SSF47384">
    <property type="entry name" value="Homodimeric domain of signal transducing histidine kinase"/>
    <property type="match status" value="1"/>
</dbReference>
<evidence type="ECO:0000256" key="1">
    <source>
        <dbReference type="ARBA" id="ARBA00000085"/>
    </source>
</evidence>
<evidence type="ECO:0000256" key="5">
    <source>
        <dbReference type="ARBA" id="ARBA00022741"/>
    </source>
</evidence>
<dbReference type="InterPro" id="IPR005467">
    <property type="entry name" value="His_kinase_dom"/>
</dbReference>
<keyword evidence="4" id="KW-0808">Transferase</keyword>
<dbReference type="EMBL" id="FNCH01000026">
    <property type="protein sequence ID" value="SDH48381.1"/>
    <property type="molecule type" value="Genomic_DNA"/>
</dbReference>
<evidence type="ECO:0000256" key="7">
    <source>
        <dbReference type="ARBA" id="ARBA00022840"/>
    </source>
</evidence>
<dbReference type="InterPro" id="IPR036097">
    <property type="entry name" value="HisK_dim/P_sf"/>
</dbReference>
<dbReference type="CDD" id="cd00146">
    <property type="entry name" value="PKD"/>
    <property type="match status" value="1"/>
</dbReference>
<dbReference type="EC" id="2.7.13.3" evidence="2"/>
<dbReference type="InterPro" id="IPR011110">
    <property type="entry name" value="Reg_prop"/>
</dbReference>
<dbReference type="SMART" id="SM00388">
    <property type="entry name" value="HisKA"/>
    <property type="match status" value="1"/>
</dbReference>
<reference evidence="16" key="1">
    <citation type="submission" date="2016-10" db="EMBL/GenBank/DDBJ databases">
        <authorList>
            <person name="Varghese N."/>
            <person name="Submissions S."/>
        </authorList>
    </citation>
    <scope>NUCLEOTIDE SEQUENCE [LARGE SCALE GENOMIC DNA]</scope>
    <source>
        <strain evidence="16">DSM 17933</strain>
    </source>
</reference>
<dbReference type="PROSITE" id="PS50109">
    <property type="entry name" value="HIS_KIN"/>
    <property type="match status" value="1"/>
</dbReference>
<dbReference type="Pfam" id="PF00512">
    <property type="entry name" value="HisKA"/>
    <property type="match status" value="1"/>
</dbReference>
<dbReference type="RefSeq" id="WP_090503891.1">
    <property type="nucleotide sequence ID" value="NZ_FNCH01000026.1"/>
</dbReference>
<dbReference type="GO" id="GO:0005524">
    <property type="term" value="F:ATP binding"/>
    <property type="evidence" value="ECO:0007669"/>
    <property type="project" value="UniProtKB-KW"/>
</dbReference>
<dbReference type="SMART" id="SM00342">
    <property type="entry name" value="HTH_ARAC"/>
    <property type="match status" value="1"/>
</dbReference>
<dbReference type="SUPFAM" id="SSF52172">
    <property type="entry name" value="CheY-like"/>
    <property type="match status" value="1"/>
</dbReference>
<evidence type="ECO:0000256" key="4">
    <source>
        <dbReference type="ARBA" id="ARBA00022679"/>
    </source>
</evidence>
<dbReference type="FunFam" id="2.60.40.10:FF:000791">
    <property type="entry name" value="Two-component system sensor histidine kinase/response regulator"/>
    <property type="match status" value="1"/>
</dbReference>
<dbReference type="Gene3D" id="1.10.287.130">
    <property type="match status" value="1"/>
</dbReference>
<dbReference type="Pfam" id="PF12833">
    <property type="entry name" value="HTH_18"/>
    <property type="match status" value="1"/>
</dbReference>
<evidence type="ECO:0000256" key="2">
    <source>
        <dbReference type="ARBA" id="ARBA00012438"/>
    </source>
</evidence>
<feature type="domain" description="Response regulatory" evidence="14">
    <location>
        <begin position="1133"/>
        <end position="1248"/>
    </location>
</feature>
<dbReference type="InterPro" id="IPR001789">
    <property type="entry name" value="Sig_transdc_resp-reg_receiver"/>
</dbReference>
<keyword evidence="3 11" id="KW-0597">Phosphoprotein</keyword>
<dbReference type="Pfam" id="PF00072">
    <property type="entry name" value="Response_reg"/>
    <property type="match status" value="1"/>
</dbReference>
<dbReference type="Gene3D" id="1.10.10.60">
    <property type="entry name" value="Homeodomain-like"/>
    <property type="match status" value="2"/>
</dbReference>
<dbReference type="Gene3D" id="3.40.50.2300">
    <property type="match status" value="1"/>
</dbReference>
<dbReference type="Pfam" id="PF02518">
    <property type="entry name" value="HATPase_c"/>
    <property type="match status" value="1"/>
</dbReference>
<dbReference type="PANTHER" id="PTHR43547">
    <property type="entry name" value="TWO-COMPONENT HISTIDINE KINASE"/>
    <property type="match status" value="1"/>
</dbReference>
<keyword evidence="6 15" id="KW-0418">Kinase</keyword>
<dbReference type="SMART" id="SM00387">
    <property type="entry name" value="HATPase_c"/>
    <property type="match status" value="1"/>
</dbReference>
<dbReference type="FunFam" id="3.30.565.10:FF:000037">
    <property type="entry name" value="Hybrid sensor histidine kinase/response regulator"/>
    <property type="match status" value="1"/>
</dbReference>
<protein>
    <recommendedName>
        <fullName evidence="2">histidine kinase</fullName>
        <ecNumber evidence="2">2.7.13.3</ecNumber>
    </recommendedName>
</protein>
<dbReference type="InterPro" id="IPR003661">
    <property type="entry name" value="HisK_dim/P_dom"/>
</dbReference>
<dbReference type="SUPFAM" id="SSF55874">
    <property type="entry name" value="ATPase domain of HSP90 chaperone/DNA topoisomerase II/histidine kinase"/>
    <property type="match status" value="1"/>
</dbReference>
<dbReference type="GO" id="GO:0043565">
    <property type="term" value="F:sequence-specific DNA binding"/>
    <property type="evidence" value="ECO:0007669"/>
    <property type="project" value="InterPro"/>
</dbReference>
<dbReference type="CDD" id="cd17574">
    <property type="entry name" value="REC_OmpR"/>
    <property type="match status" value="1"/>
</dbReference>
<keyword evidence="7" id="KW-0067">ATP-binding</keyword>
<evidence type="ECO:0000256" key="6">
    <source>
        <dbReference type="ARBA" id="ARBA00022777"/>
    </source>
</evidence>
<gene>
    <name evidence="15" type="ORF">SAMN05421827_12624</name>
</gene>
<evidence type="ECO:0000259" key="14">
    <source>
        <dbReference type="PROSITE" id="PS50110"/>
    </source>
</evidence>
<dbReference type="InterPro" id="IPR004358">
    <property type="entry name" value="Sig_transdc_His_kin-like_C"/>
</dbReference>
<dbReference type="Pfam" id="PF07494">
    <property type="entry name" value="Reg_prop"/>
    <property type="match status" value="6"/>
</dbReference>
<evidence type="ECO:0000256" key="11">
    <source>
        <dbReference type="PROSITE-ProRule" id="PRU00169"/>
    </source>
</evidence>
<dbReference type="SMART" id="SM00448">
    <property type="entry name" value="REC"/>
    <property type="match status" value="1"/>
</dbReference>
<dbReference type="Pfam" id="PF07495">
    <property type="entry name" value="Y_Y_Y"/>
    <property type="match status" value="1"/>
</dbReference>
<dbReference type="InterPro" id="IPR011006">
    <property type="entry name" value="CheY-like_superfamily"/>
</dbReference>
<dbReference type="InterPro" id="IPR015943">
    <property type="entry name" value="WD40/YVTN_repeat-like_dom_sf"/>
</dbReference>
<dbReference type="Gene3D" id="2.60.40.10">
    <property type="entry name" value="Immunoglobulins"/>
    <property type="match status" value="1"/>
</dbReference>
<dbReference type="Proteomes" id="UP000199643">
    <property type="component" value="Unassembled WGS sequence"/>
</dbReference>
<proteinExistence type="predicted"/>
<keyword evidence="16" id="KW-1185">Reference proteome</keyword>
<dbReference type="InterPro" id="IPR036890">
    <property type="entry name" value="HATPase_C_sf"/>
</dbReference>
<dbReference type="CDD" id="cd16922">
    <property type="entry name" value="HATPase_EvgS-ArcB-TorS-like"/>
    <property type="match status" value="1"/>
</dbReference>
<keyword evidence="8" id="KW-0902">Two-component regulatory system</keyword>
<evidence type="ECO:0000256" key="8">
    <source>
        <dbReference type="ARBA" id="ARBA00023012"/>
    </source>
</evidence>
<feature type="modified residue" description="4-aspartylphosphate" evidence="11">
    <location>
        <position position="1181"/>
    </location>
</feature>
<evidence type="ECO:0000256" key="10">
    <source>
        <dbReference type="ARBA" id="ARBA00023163"/>
    </source>
</evidence>
<feature type="domain" description="HTH araC/xylS-type" evidence="12">
    <location>
        <begin position="1280"/>
        <end position="1379"/>
    </location>
</feature>
<dbReference type="PROSITE" id="PS01124">
    <property type="entry name" value="HTH_ARAC_FAMILY_2"/>
    <property type="match status" value="1"/>
</dbReference>
<name>A0A1G8CSA4_9SPHI</name>
<comment type="catalytic activity">
    <reaction evidence="1">
        <text>ATP + protein L-histidine = ADP + protein N-phospho-L-histidine.</text>
        <dbReference type="EC" id="2.7.13.3"/>
    </reaction>
</comment>
<dbReference type="OrthoDB" id="9809670at2"/>
<keyword evidence="10" id="KW-0804">Transcription</keyword>
<dbReference type="InterPro" id="IPR011123">
    <property type="entry name" value="Y_Y_Y"/>
</dbReference>
<dbReference type="InterPro" id="IPR018060">
    <property type="entry name" value="HTH_AraC"/>
</dbReference>
<evidence type="ECO:0000259" key="13">
    <source>
        <dbReference type="PROSITE" id="PS50109"/>
    </source>
</evidence>
<dbReference type="FunFam" id="1.10.287.130:FF:000045">
    <property type="entry name" value="Two-component system sensor histidine kinase/response regulator"/>
    <property type="match status" value="1"/>
</dbReference>
<dbReference type="PRINTS" id="PR00344">
    <property type="entry name" value="BCTRLSENSOR"/>
</dbReference>
<dbReference type="GO" id="GO:0003700">
    <property type="term" value="F:DNA-binding transcription factor activity"/>
    <property type="evidence" value="ECO:0007669"/>
    <property type="project" value="InterPro"/>
</dbReference>
<keyword evidence="9" id="KW-0805">Transcription regulation</keyword>
<feature type="domain" description="Histidine kinase" evidence="13">
    <location>
        <begin position="874"/>
        <end position="1095"/>
    </location>
</feature>
<dbReference type="GO" id="GO:0000155">
    <property type="term" value="F:phosphorelay sensor kinase activity"/>
    <property type="evidence" value="ECO:0007669"/>
    <property type="project" value="InterPro"/>
</dbReference>
<sequence>MLRRSAYLFLVLLVDVLFNTGHVVAQPKTQQPELRFTSLTSKNGLSSNNITVIFKDRYGLMWFGTEDGLNKFDGTNFTTYKYQANDSTSIQANEVKAIHEDRKGNLWFGTSGGSLALFDRRKNSFLNYRASNSTTGFSHSLIRYITSDYLGKIWVATFTGLDVFDPETKKVAKFPIAAAQSGKLPPVMINILMEDSKHRMWVGTDDGLFLFNRKNSSFIRIGSAADKPVQLAGTMIKSLAEDGNGDIWVGTTSGLSRLKSDGMGFDNYQHIPGDPNSLSDNIVQSIAVAPNGQLWLGTEDGLNVFDPGTKKVKVYRPNPRNPYSLRGTSVKYVYIDKDGIYWLGLYREGINKFDSNLNLFNLIRSNVFDVYGLNSPVVTSFAPKNNTEIYVATEGGGLSIFNRNTSLFHKVDLQKLGLPSRTTLMSVFASSAKKLYMGTFGYGLIVLDSNLTKATSFRKTNKDPGLNSDDVFCITQDKNGLIWVGTNGGGINVMDASHKVVFRYISKTQSPIDRKLPLNNYIRFIKEDRFANMWVGSHGAGVAMISADKTMIKHYNELNSGLKGDIAQAFLEDSRGRIWIGTAGGGLNLLDQETNKFINFAEREGLASAVVDAIVEDDNHNLWLSTNKGISRFDPKTRKFSNYGIYNGVQNNNFIRGAVLKCKDGEIFFGGAEGMNYFNPAGFRKNKNVPAVLFTELKISNNVIEASEDGPITDHISVAKQIDLDYKQNFSLSFVSVNYTAPEQNRYSYKLEGFNKEWIDAGTVKTVSYTNLDPGEYIFHVRASNNDGVWNTTESSVKIIVHPPWWRTIYAYAFYLLAIAGTLLYIRHRGIKNLERKFALLQEKTKIEQQILQDRKEAERLHELDSLKIKFLTNLSHEFRTPLSLILGPVEKILSQQGDEAKNASLKIVKRNARRLLNLVNQILDFRKIEENELKINNAPGELVSFIADVIESFNDLSERKSINLSFQTQFDSYPTEFDHDKLERVLFNLLSNAFKFTPSGGTITVDLKRTPLDGQEEAVLITVSDTGIGISEEEQQKVFERFFQADTEVSILNQGSGIGLSIIKEFVKIQGGTIDLQSEVGKGTRFMIALPLPLLDHIEKLNLDFSSPETPLQVEEEISDKALSETDAEIHTILLVEDNQDLREYLRDNLKAHYRIVEAADGKEGWQKTLANHPELIVSDISMPNMTGIELCKKIKEDKRTKHIPVILLTALTAEQEQLTGLEIGANDYLTKPFNIDILNIKIKNLLLLNRTLKNTYTKQIKMETAEILVESHGDKLLKNILKYIEENINNSQLSVEDLSKNVGMSRGSLYHKVLELTGLSPVEYIRSVKLDKAAALLVKSDLNISQIAYLVGFATPNYFAKSFKLKFGMQPSEYLNLYRKPDHVAGMEN</sequence>
<dbReference type="Gene3D" id="3.30.565.10">
    <property type="entry name" value="Histidine kinase-like ATPase, C-terminal domain"/>
    <property type="match status" value="1"/>
</dbReference>
<evidence type="ECO:0000313" key="16">
    <source>
        <dbReference type="Proteomes" id="UP000199643"/>
    </source>
</evidence>
<evidence type="ECO:0000313" key="15">
    <source>
        <dbReference type="EMBL" id="SDH48381.1"/>
    </source>
</evidence>
<dbReference type="PANTHER" id="PTHR43547:SF2">
    <property type="entry name" value="HYBRID SIGNAL TRANSDUCTION HISTIDINE KINASE C"/>
    <property type="match status" value="1"/>
</dbReference>
<dbReference type="STRING" id="405671.SAMN05421827_12624"/>
<dbReference type="CDD" id="cd00082">
    <property type="entry name" value="HisKA"/>
    <property type="match status" value="1"/>
</dbReference>
<dbReference type="PROSITE" id="PS50110">
    <property type="entry name" value="RESPONSE_REGULATORY"/>
    <property type="match status" value="1"/>
</dbReference>
<evidence type="ECO:0000259" key="12">
    <source>
        <dbReference type="PROSITE" id="PS01124"/>
    </source>
</evidence>